<comment type="subcellular location">
    <subcellularLocation>
        <location evidence="1">Membrane</location>
        <topology evidence="1">Multi-pass membrane protein</topology>
    </subcellularLocation>
</comment>
<dbReference type="PROSITE" id="PS50893">
    <property type="entry name" value="ABC_TRANSPORTER_2"/>
    <property type="match status" value="2"/>
</dbReference>
<feature type="transmembrane region" description="Helical" evidence="9">
    <location>
        <begin position="133"/>
        <end position="155"/>
    </location>
</feature>
<dbReference type="Proteomes" id="UP000695007">
    <property type="component" value="Unplaced"/>
</dbReference>
<feature type="domain" description="ABC transmembrane type-1" evidence="11">
    <location>
        <begin position="95"/>
        <end position="369"/>
    </location>
</feature>
<reference evidence="13" key="1">
    <citation type="submission" date="2025-08" db="UniProtKB">
        <authorList>
            <consortium name="RefSeq"/>
        </authorList>
    </citation>
    <scope>IDENTIFICATION</scope>
</reference>
<feature type="transmembrane region" description="Helical" evidence="9">
    <location>
        <begin position="993"/>
        <end position="1011"/>
    </location>
</feature>
<sequence>MDSSKKYDNPNPRLKTNFVSKWFFGWLIPIFWYGRRNDLEPKDIYNVLPNERSENLSNKLERNWKNELDEALRSKRKPNFQKAIQKTFRYTFMKIGIIIFILTIIVKTLQPLALGFLIEHYNSNSTSSTIDAFIYASGVVLMTFLESMIFCHTNYQARELGMQLRIACSSLIYRKIMRLSCISANRASSGLAINLLSNDVLRLDNVFLFLHYIWVTPLQGILIAYLIWRSVGIAALAGVLFITLQTVPVQIYFGKLIHGFRKKVSMRTDQRILLMNEIINGIRVIKMYTWEPVFRKFIYTARSYEIDVIGVVNYLKGTCWAFYVYTQRTALFVTILVYVLENNIISADKVFTIAQYYSIIQLSMATLFPRGLHFYAEARVSINRIQNFLLFEEIKNENKLDDQNDKERTIFIEKVQASWTEESTVNVLNDINVTIKNHDLCVIVGNVGAGKSSFLKLLLGEFRPSTGRISMHGKFSYASQEPWLFTASIRNNIIFGEAYDEEKYNRVTTACCLIPDFQQLPHGDRTLVGERGASLSGGQCARVNLARAVYRDADIYILDDPLSAVDTRVGKRLFQNCINGYLKDKTRILVTHQIQFLKDADKIIYLVKGHIQFEGQFEDFQKCNEYFENMDENELIEKPLAKDPANISVTEDLLDIPTSTDNENQEEPKETEELVAKGIVAKSLYWKYFRISGSYSLLFLLVIIIITAQLLSSSSDYWVAYWIRMEHDKYDTLLTEYNKNITKPSTEAGILDSVINRTNLSPMTNTERTGYFDKHMALFIYGFLVFGSAIMLTGRNLLLYKICNNTSSNIHNQMIDRILKTPIKFFDLNPSGRILNRFSKDLGAVDELFSFALVECMQIASVLIGVIVQVLIINWWMVFPMCIMLLLHWTIKNLYISTAQNLKRLEGNAKSPVLSHANSSISGLLTIRSCQAESLVCKEFDNQQDVHTAAFSLVLASMTAFGLWIDLVTVCFSAVVNYSFIIFDSKSISGENVGLAITQVLALCGILQHGMKMVAEIMTQIISFERLYQFTKLEQEGPFQTELGKEPPKTWPDKGEIQFEHLYLKYSNADTSEPVLKNLCFNVKSGMKVGIVGRTGAGKSSLTSALFRLVPIDGGLYIDGVDTTRIGLNDLRSKISIIPQEPMLFSGSIRENLDPFHEFDDAIIWSALQDVELHKAFTSLDQLVDQSGKNFSAGQRQLLCLARAIVKKNKVLVLDEATANVDHLTDALIQKTIRINFKDCTVLTIAHRLNTIMDSDKVLVMNNGEAEEYDHPYVLLQKNNGHFVKMIEQTGKAMAEHLMKIAKEAYEKERKSIDVLREGFLSLAFKDSNCTV</sequence>
<dbReference type="InterPro" id="IPR050173">
    <property type="entry name" value="ABC_transporter_C-like"/>
</dbReference>
<feature type="transmembrane region" description="Helical" evidence="9">
    <location>
        <begin position="778"/>
        <end position="798"/>
    </location>
</feature>
<keyword evidence="7 9" id="KW-1133">Transmembrane helix</keyword>
<dbReference type="InterPro" id="IPR003593">
    <property type="entry name" value="AAA+_ATPase"/>
</dbReference>
<feature type="transmembrane region" description="Helical" evidence="9">
    <location>
        <begin position="92"/>
        <end position="113"/>
    </location>
</feature>
<dbReference type="CDD" id="cd03244">
    <property type="entry name" value="ABCC_MRP_domain2"/>
    <property type="match status" value="1"/>
</dbReference>
<dbReference type="CDD" id="cd18580">
    <property type="entry name" value="ABC_6TM_ABCC_D2"/>
    <property type="match status" value="1"/>
</dbReference>
<dbReference type="Gene3D" id="1.20.1560.10">
    <property type="entry name" value="ABC transporter type 1, transmembrane domain"/>
    <property type="match status" value="2"/>
</dbReference>
<dbReference type="FunFam" id="3.40.50.300:FF:000973">
    <property type="entry name" value="Multidrug resistance-associated protein 4"/>
    <property type="match status" value="1"/>
</dbReference>
<evidence type="ECO:0000256" key="8">
    <source>
        <dbReference type="ARBA" id="ARBA00023136"/>
    </source>
</evidence>
<keyword evidence="6" id="KW-0067">ATP-binding</keyword>
<dbReference type="InterPro" id="IPR027417">
    <property type="entry name" value="P-loop_NTPase"/>
</dbReference>
<feature type="transmembrane region" description="Helical" evidence="9">
    <location>
        <begin position="692"/>
        <end position="711"/>
    </location>
</feature>
<evidence type="ECO:0000256" key="3">
    <source>
        <dbReference type="ARBA" id="ARBA00022692"/>
    </source>
</evidence>
<dbReference type="InterPro" id="IPR003439">
    <property type="entry name" value="ABC_transporter-like_ATP-bd"/>
</dbReference>
<evidence type="ECO:0000313" key="13">
    <source>
        <dbReference type="RefSeq" id="XP_011505689.1"/>
    </source>
</evidence>
<dbReference type="KEGG" id="csol:105368379"/>
<dbReference type="PANTHER" id="PTHR24223:SF415">
    <property type="entry name" value="FI20190P1"/>
    <property type="match status" value="1"/>
</dbReference>
<keyword evidence="12" id="KW-1185">Reference proteome</keyword>
<dbReference type="GO" id="GO:0016020">
    <property type="term" value="C:membrane"/>
    <property type="evidence" value="ECO:0007669"/>
    <property type="project" value="UniProtKB-SubCell"/>
</dbReference>
<dbReference type="SMART" id="SM00382">
    <property type="entry name" value="AAA"/>
    <property type="match status" value="2"/>
</dbReference>
<dbReference type="CDD" id="cd18579">
    <property type="entry name" value="ABC_6TM_ABCC_D1"/>
    <property type="match status" value="1"/>
</dbReference>
<dbReference type="FunFam" id="1.20.1560.10:FF:000026">
    <property type="entry name" value="Multidrug resistance-associated protein lethal(2)03659"/>
    <property type="match status" value="1"/>
</dbReference>
<dbReference type="FunFam" id="3.40.50.300:FF:000163">
    <property type="entry name" value="Multidrug resistance-associated protein member 4"/>
    <property type="match status" value="1"/>
</dbReference>
<name>A0AAJ7E2Q7_9HYME</name>
<dbReference type="GeneID" id="105368379"/>
<dbReference type="SUPFAM" id="SSF52540">
    <property type="entry name" value="P-loop containing nucleoside triphosphate hydrolases"/>
    <property type="match status" value="2"/>
</dbReference>
<feature type="domain" description="ABC transmembrane type-1" evidence="11">
    <location>
        <begin position="750"/>
        <end position="976"/>
    </location>
</feature>
<dbReference type="GO" id="GO:0016887">
    <property type="term" value="F:ATP hydrolysis activity"/>
    <property type="evidence" value="ECO:0007669"/>
    <property type="project" value="InterPro"/>
</dbReference>
<evidence type="ECO:0000256" key="1">
    <source>
        <dbReference type="ARBA" id="ARBA00004141"/>
    </source>
</evidence>
<dbReference type="InterPro" id="IPR044746">
    <property type="entry name" value="ABCC_6TM_D1"/>
</dbReference>
<dbReference type="InterPro" id="IPR036640">
    <property type="entry name" value="ABC1_TM_sf"/>
</dbReference>
<dbReference type="InterPro" id="IPR017871">
    <property type="entry name" value="ABC_transporter-like_CS"/>
</dbReference>
<feature type="domain" description="ABC transporter" evidence="10">
    <location>
        <begin position="410"/>
        <end position="633"/>
    </location>
</feature>
<feature type="transmembrane region" description="Helical" evidence="9">
    <location>
        <begin position="233"/>
        <end position="253"/>
    </location>
</feature>
<keyword evidence="3 9" id="KW-0812">Transmembrane</keyword>
<keyword evidence="8 9" id="KW-0472">Membrane</keyword>
<evidence type="ECO:0000256" key="5">
    <source>
        <dbReference type="ARBA" id="ARBA00022741"/>
    </source>
</evidence>
<feature type="transmembrane region" description="Helical" evidence="9">
    <location>
        <begin position="961"/>
        <end position="981"/>
    </location>
</feature>
<evidence type="ECO:0000256" key="7">
    <source>
        <dbReference type="ARBA" id="ARBA00022989"/>
    </source>
</evidence>
<dbReference type="RefSeq" id="XP_011505689.1">
    <property type="nucleotide sequence ID" value="XM_011507387.1"/>
</dbReference>
<proteinExistence type="predicted"/>
<keyword evidence="5" id="KW-0547">Nucleotide-binding</keyword>
<evidence type="ECO:0000259" key="10">
    <source>
        <dbReference type="PROSITE" id="PS50893"/>
    </source>
</evidence>
<dbReference type="InterPro" id="IPR044726">
    <property type="entry name" value="ABCC_6TM_D2"/>
</dbReference>
<feature type="domain" description="ABC transporter" evidence="10">
    <location>
        <begin position="1057"/>
        <end position="1288"/>
    </location>
</feature>
<evidence type="ECO:0000256" key="2">
    <source>
        <dbReference type="ARBA" id="ARBA00022448"/>
    </source>
</evidence>
<protein>
    <submittedName>
        <fullName evidence="13">Multidrug resistance-associated protein 4-like</fullName>
    </submittedName>
</protein>
<feature type="transmembrane region" description="Helical" evidence="9">
    <location>
        <begin position="206"/>
        <end position="227"/>
    </location>
</feature>
<dbReference type="GO" id="GO:0005524">
    <property type="term" value="F:ATP binding"/>
    <property type="evidence" value="ECO:0007669"/>
    <property type="project" value="UniProtKB-KW"/>
</dbReference>
<evidence type="ECO:0000256" key="6">
    <source>
        <dbReference type="ARBA" id="ARBA00022840"/>
    </source>
</evidence>
<dbReference type="FunFam" id="1.20.1560.10:FF:000014">
    <property type="entry name" value="Multidrug resistance-associated protein member 4"/>
    <property type="match status" value="1"/>
</dbReference>
<feature type="transmembrane region" description="Helical" evidence="9">
    <location>
        <begin position="862"/>
        <end position="887"/>
    </location>
</feature>
<gene>
    <name evidence="13" type="primary">LOC105368379</name>
</gene>
<evidence type="ECO:0000259" key="11">
    <source>
        <dbReference type="PROSITE" id="PS50929"/>
    </source>
</evidence>
<evidence type="ECO:0000313" key="12">
    <source>
        <dbReference type="Proteomes" id="UP000695007"/>
    </source>
</evidence>
<dbReference type="PROSITE" id="PS00211">
    <property type="entry name" value="ABC_TRANSPORTER_1"/>
    <property type="match status" value="2"/>
</dbReference>
<dbReference type="Pfam" id="PF00005">
    <property type="entry name" value="ABC_tran"/>
    <property type="match status" value="2"/>
</dbReference>
<keyword evidence="2" id="KW-0813">Transport</keyword>
<keyword evidence="4" id="KW-0677">Repeat</keyword>
<dbReference type="PROSITE" id="PS50929">
    <property type="entry name" value="ABC_TM1F"/>
    <property type="match status" value="2"/>
</dbReference>
<evidence type="ECO:0000256" key="9">
    <source>
        <dbReference type="SAM" id="Phobius"/>
    </source>
</evidence>
<dbReference type="PANTHER" id="PTHR24223">
    <property type="entry name" value="ATP-BINDING CASSETTE SUB-FAMILY C"/>
    <property type="match status" value="1"/>
</dbReference>
<dbReference type="CDD" id="cd03250">
    <property type="entry name" value="ABCC_MRP_domain1"/>
    <property type="match status" value="1"/>
</dbReference>
<organism evidence="12 13">
    <name type="scientific">Ceratosolen solmsi marchali</name>
    <dbReference type="NCBI Taxonomy" id="326594"/>
    <lineage>
        <taxon>Eukaryota</taxon>
        <taxon>Metazoa</taxon>
        <taxon>Ecdysozoa</taxon>
        <taxon>Arthropoda</taxon>
        <taxon>Hexapoda</taxon>
        <taxon>Insecta</taxon>
        <taxon>Pterygota</taxon>
        <taxon>Neoptera</taxon>
        <taxon>Endopterygota</taxon>
        <taxon>Hymenoptera</taxon>
        <taxon>Apocrita</taxon>
        <taxon>Proctotrupomorpha</taxon>
        <taxon>Chalcidoidea</taxon>
        <taxon>Agaonidae</taxon>
        <taxon>Agaoninae</taxon>
        <taxon>Ceratosolen</taxon>
    </lineage>
</organism>
<dbReference type="SUPFAM" id="SSF90123">
    <property type="entry name" value="ABC transporter transmembrane region"/>
    <property type="match status" value="2"/>
</dbReference>
<dbReference type="Gene3D" id="3.40.50.300">
    <property type="entry name" value="P-loop containing nucleotide triphosphate hydrolases"/>
    <property type="match status" value="2"/>
</dbReference>
<evidence type="ECO:0000256" key="4">
    <source>
        <dbReference type="ARBA" id="ARBA00022737"/>
    </source>
</evidence>
<dbReference type="Pfam" id="PF00664">
    <property type="entry name" value="ABC_membrane"/>
    <property type="match status" value="2"/>
</dbReference>
<dbReference type="InterPro" id="IPR011527">
    <property type="entry name" value="ABC1_TM_dom"/>
</dbReference>
<dbReference type="GO" id="GO:0140359">
    <property type="term" value="F:ABC-type transporter activity"/>
    <property type="evidence" value="ECO:0007669"/>
    <property type="project" value="InterPro"/>
</dbReference>
<accession>A0AAJ7E2Q7</accession>